<accession>A0A2M9G5S0</accession>
<dbReference type="Pfam" id="PF08352">
    <property type="entry name" value="oligo_HPY"/>
    <property type="match status" value="2"/>
</dbReference>
<dbReference type="EMBL" id="PHIG01000011">
    <property type="protein sequence ID" value="PJK31063.1"/>
    <property type="molecule type" value="Genomic_DNA"/>
</dbReference>
<sequence>MSTNVLRVRDLKVEFHVSEGVIRAVDGVSFRVPQGKTVALVGESGSGKTVISQAIMGILPKAARIDQGEILLFDPEKPGSFVDITKLKRDGAQMRRLRGSKVSIVFQEPMTSLSPLHTVGDQVSEALRLHNEKGEKYAREVSEEMLGLVGFPDPAKAMRTYPFELSGGLRQRAVIAMALVCRPALLIADEPTTALDVTIQAQILKLMNDLQAELKMAILMITHDLGVVANMADEIVVMYHGRVMERGTLHDIFDAPEHPYLKALLRAVPRFDMEPGERLVPIREIKTKVGSKLMEKKAHWPTDQADSDKPMLQVKGLSKSFAIKKSGVLTSKEAARVLAVEDVSFHIKRGECLGLVGESGCGKTTTSKVLMRALSPDSGEVTFNDRGNMVDVLSLKGKGLFDYRRKVQFMFQDPFSSLNPRMTVLDIISEPLVIHKVCAKEERVERVRELMNLVGLDERFLRRYPHSFSGGQRQRIGIARALALQPELLICDEPVSALDVSIQAQVLNLLKDLKEELGLTYLFISHNLAVIDYMADRIAVMCQGRLVETAERQTLFNNPIHPYTRALLNAVPKPDPDERLDLTALMEGKASIPSEWPRPFTVDGSTELELIDIGGGHWVRAARTADIREIAA</sequence>
<keyword evidence="3" id="KW-0547">Nucleotide-binding</keyword>
<evidence type="ECO:0000256" key="2">
    <source>
        <dbReference type="ARBA" id="ARBA00022448"/>
    </source>
</evidence>
<organism evidence="6 7">
    <name type="scientific">Minwuia thermotolerans</name>
    <dbReference type="NCBI Taxonomy" id="2056226"/>
    <lineage>
        <taxon>Bacteria</taxon>
        <taxon>Pseudomonadati</taxon>
        <taxon>Pseudomonadota</taxon>
        <taxon>Alphaproteobacteria</taxon>
        <taxon>Minwuiales</taxon>
        <taxon>Minwuiaceae</taxon>
        <taxon>Minwuia</taxon>
    </lineage>
</organism>
<dbReference type="Gene3D" id="3.40.50.300">
    <property type="entry name" value="P-loop containing nucleotide triphosphate hydrolases"/>
    <property type="match status" value="2"/>
</dbReference>
<feature type="domain" description="ABC transporter" evidence="5">
    <location>
        <begin position="312"/>
        <end position="568"/>
    </location>
</feature>
<keyword evidence="4 6" id="KW-0067">ATP-binding</keyword>
<evidence type="ECO:0000313" key="7">
    <source>
        <dbReference type="Proteomes" id="UP000229498"/>
    </source>
</evidence>
<dbReference type="PROSITE" id="PS00211">
    <property type="entry name" value="ABC_TRANSPORTER_1"/>
    <property type="match status" value="1"/>
</dbReference>
<name>A0A2M9G5S0_9PROT</name>
<dbReference type="FunFam" id="3.40.50.300:FF:000016">
    <property type="entry name" value="Oligopeptide ABC transporter ATP-binding component"/>
    <property type="match status" value="2"/>
</dbReference>
<dbReference type="PANTHER" id="PTHR43776">
    <property type="entry name" value="TRANSPORT ATP-BINDING PROTEIN"/>
    <property type="match status" value="1"/>
</dbReference>
<dbReference type="GO" id="GO:0005524">
    <property type="term" value="F:ATP binding"/>
    <property type="evidence" value="ECO:0007669"/>
    <property type="project" value="UniProtKB-KW"/>
</dbReference>
<dbReference type="SUPFAM" id="SSF52540">
    <property type="entry name" value="P-loop containing nucleoside triphosphate hydrolases"/>
    <property type="match status" value="2"/>
</dbReference>
<dbReference type="Pfam" id="PF00005">
    <property type="entry name" value="ABC_tran"/>
    <property type="match status" value="2"/>
</dbReference>
<evidence type="ECO:0000313" key="6">
    <source>
        <dbReference type="EMBL" id="PJK31063.1"/>
    </source>
</evidence>
<keyword evidence="2" id="KW-0813">Transport</keyword>
<proteinExistence type="predicted"/>
<dbReference type="GO" id="GO:0015833">
    <property type="term" value="P:peptide transport"/>
    <property type="evidence" value="ECO:0007669"/>
    <property type="project" value="InterPro"/>
</dbReference>
<dbReference type="NCBIfam" id="NF007739">
    <property type="entry name" value="PRK10419.1"/>
    <property type="match status" value="2"/>
</dbReference>
<dbReference type="InterPro" id="IPR013563">
    <property type="entry name" value="Oligopep_ABC_C"/>
</dbReference>
<evidence type="ECO:0000256" key="4">
    <source>
        <dbReference type="ARBA" id="ARBA00022840"/>
    </source>
</evidence>
<dbReference type="CDD" id="cd03257">
    <property type="entry name" value="ABC_NikE_OppD_transporters"/>
    <property type="match status" value="2"/>
</dbReference>
<dbReference type="SMART" id="SM00382">
    <property type="entry name" value="AAA"/>
    <property type="match status" value="2"/>
</dbReference>
<keyword evidence="7" id="KW-1185">Reference proteome</keyword>
<dbReference type="RefSeq" id="WP_109792468.1">
    <property type="nucleotide sequence ID" value="NZ_PHIG01000011.1"/>
</dbReference>
<dbReference type="OrthoDB" id="9802264at2"/>
<dbReference type="PROSITE" id="PS50893">
    <property type="entry name" value="ABC_TRANSPORTER_2"/>
    <property type="match status" value="2"/>
</dbReference>
<gene>
    <name evidence="6" type="ORF">CVT23_04165</name>
</gene>
<comment type="subcellular location">
    <subcellularLocation>
        <location evidence="1">Cell inner membrane</location>
        <topology evidence="1">Peripheral membrane protein</topology>
    </subcellularLocation>
</comment>
<comment type="caution">
    <text evidence="6">The sequence shown here is derived from an EMBL/GenBank/DDBJ whole genome shotgun (WGS) entry which is preliminary data.</text>
</comment>
<dbReference type="GO" id="GO:0005886">
    <property type="term" value="C:plasma membrane"/>
    <property type="evidence" value="ECO:0007669"/>
    <property type="project" value="UniProtKB-SubCell"/>
</dbReference>
<evidence type="ECO:0000256" key="1">
    <source>
        <dbReference type="ARBA" id="ARBA00004417"/>
    </source>
</evidence>
<dbReference type="InterPro" id="IPR017871">
    <property type="entry name" value="ABC_transporter-like_CS"/>
</dbReference>
<dbReference type="InterPro" id="IPR050319">
    <property type="entry name" value="ABC_transp_ATP-bind"/>
</dbReference>
<evidence type="ECO:0000256" key="3">
    <source>
        <dbReference type="ARBA" id="ARBA00022741"/>
    </source>
</evidence>
<evidence type="ECO:0000259" key="5">
    <source>
        <dbReference type="PROSITE" id="PS50893"/>
    </source>
</evidence>
<dbReference type="GO" id="GO:0016887">
    <property type="term" value="F:ATP hydrolysis activity"/>
    <property type="evidence" value="ECO:0007669"/>
    <property type="project" value="InterPro"/>
</dbReference>
<dbReference type="AlphaFoldDB" id="A0A2M9G5S0"/>
<dbReference type="InterPro" id="IPR027417">
    <property type="entry name" value="P-loop_NTPase"/>
</dbReference>
<dbReference type="Proteomes" id="UP000229498">
    <property type="component" value="Unassembled WGS sequence"/>
</dbReference>
<dbReference type="InterPro" id="IPR003593">
    <property type="entry name" value="AAA+_ATPase"/>
</dbReference>
<dbReference type="InterPro" id="IPR003439">
    <property type="entry name" value="ABC_transporter-like_ATP-bd"/>
</dbReference>
<dbReference type="GO" id="GO:0055085">
    <property type="term" value="P:transmembrane transport"/>
    <property type="evidence" value="ECO:0007669"/>
    <property type="project" value="UniProtKB-ARBA"/>
</dbReference>
<feature type="domain" description="ABC transporter" evidence="5">
    <location>
        <begin position="6"/>
        <end position="265"/>
    </location>
</feature>
<dbReference type="NCBIfam" id="NF008453">
    <property type="entry name" value="PRK11308.1"/>
    <property type="match status" value="2"/>
</dbReference>
<reference evidence="6 7" key="1">
    <citation type="submission" date="2017-11" db="EMBL/GenBank/DDBJ databases">
        <title>Draft genome sequence of Rhizobiales bacterium SY3-13.</title>
        <authorList>
            <person name="Sun C."/>
        </authorList>
    </citation>
    <scope>NUCLEOTIDE SEQUENCE [LARGE SCALE GENOMIC DNA]</scope>
    <source>
        <strain evidence="6 7">SY3-13</strain>
    </source>
</reference>
<protein>
    <submittedName>
        <fullName evidence="6">ABC transporter ATP-binding protein</fullName>
    </submittedName>
</protein>